<reference evidence="1 2" key="1">
    <citation type="submission" date="2018-08" db="EMBL/GenBank/DDBJ databases">
        <authorList>
            <person name="Muller C M."/>
        </authorList>
    </citation>
    <scope>NUCLEOTIDE SEQUENCE [LARGE SCALE GENOMIC DNA]</scope>
</reference>
<sequence>MRSSDSYHTLSSRARNLILFPLSTRSLAHSGTFSILRISILSTRCGKQKKKSKLLLSVLLHRPD</sequence>
<dbReference type="EMBL" id="LR026993">
    <property type="protein sequence ID" value="VDB95156.1"/>
    <property type="molecule type" value="Genomic_DNA"/>
</dbReference>
<evidence type="ECO:0000313" key="1">
    <source>
        <dbReference type="EMBL" id="VDB95156.1"/>
    </source>
</evidence>
<dbReference type="Proteomes" id="UP000324639">
    <property type="component" value="Chromosome Bgt_-10"/>
</dbReference>
<name>A0A9X9MPG4_BLUGR</name>
<proteinExistence type="predicted"/>
<accession>A0A9X9MPG4</accession>
<dbReference type="AlphaFoldDB" id="A0A9X9MPG4"/>
<organism evidence="1 2">
    <name type="scientific">Blumeria graminis f. sp. tritici</name>
    <dbReference type="NCBI Taxonomy" id="62690"/>
    <lineage>
        <taxon>Eukaryota</taxon>
        <taxon>Fungi</taxon>
        <taxon>Dikarya</taxon>
        <taxon>Ascomycota</taxon>
        <taxon>Pezizomycotina</taxon>
        <taxon>Leotiomycetes</taxon>
        <taxon>Erysiphales</taxon>
        <taxon>Erysiphaceae</taxon>
        <taxon>Blumeria</taxon>
    </lineage>
</organism>
<gene>
    <name evidence="1" type="ORF">BGT96224V316_LOCUS8182</name>
</gene>
<keyword evidence="2" id="KW-1185">Reference proteome</keyword>
<protein>
    <submittedName>
        <fullName evidence="1">Bgt-20471</fullName>
    </submittedName>
</protein>
<evidence type="ECO:0000313" key="2">
    <source>
        <dbReference type="Proteomes" id="UP000324639"/>
    </source>
</evidence>